<reference evidence="2" key="1">
    <citation type="submission" date="2022-08" db="UniProtKB">
        <authorList>
            <consortium name="EnsemblMetazoa"/>
        </authorList>
    </citation>
    <scope>IDENTIFICATION</scope>
    <source>
        <strain evidence="2">EBRO</strain>
    </source>
</reference>
<sequence>METDLAYDVLADYSLQETPFYEAPTPAAAAGFNFYSESSNGYQQQPLSSQQQQQQQLHNRSPNHGGRRNVVAYDLSLTTSMLAGKMQLMNTGGGSAGSGGMNYPPDAMHHASSLSLNDQQNHPNHQQQSGMALVPTGVSSVQTGSLALPGGGGLAKPKKLKKSVSFLPTFVQGCDGDTGLVQLKQEPLDDGPIRNIQKVPSLSDLSDPEASLVVIQVAQDVFVVRLLQVQGGFTALEQIQVHAVRDRCMAEDLVEQKVAERHGQGLVVLPFSFQLVHDTVEVTEWVATAQRLDDLRDGAGVLRQECDGVRQEAIDAVVLQLHVREVRTVLDVPVLEQQEELAQLLHVLTALGVHTVGGIDLLHKRGVSGAHGRHHAAQLQQQLPVELANHVAVEFVQFVDFILRVDRECAEVRSELDQHIERRLLGAGELGQHGKQENFGKHFHFRLSGKLTLRCGCGKTCKLSAQ</sequence>
<dbReference type="AlphaFoldDB" id="A0A182JKC7"/>
<accession>A0A182JKC7</accession>
<protein>
    <submittedName>
        <fullName evidence="2">Uncharacterized protein</fullName>
    </submittedName>
</protein>
<organism evidence="2">
    <name type="scientific">Anopheles atroparvus</name>
    <name type="common">European mosquito</name>
    <dbReference type="NCBI Taxonomy" id="41427"/>
    <lineage>
        <taxon>Eukaryota</taxon>
        <taxon>Metazoa</taxon>
        <taxon>Ecdysozoa</taxon>
        <taxon>Arthropoda</taxon>
        <taxon>Hexapoda</taxon>
        <taxon>Insecta</taxon>
        <taxon>Pterygota</taxon>
        <taxon>Neoptera</taxon>
        <taxon>Endopterygota</taxon>
        <taxon>Diptera</taxon>
        <taxon>Nematocera</taxon>
        <taxon>Culicoidea</taxon>
        <taxon>Culicidae</taxon>
        <taxon>Anophelinae</taxon>
        <taxon>Anopheles</taxon>
    </lineage>
</organism>
<evidence type="ECO:0000313" key="2">
    <source>
        <dbReference type="EnsemblMetazoa" id="AATE019692-PA.1"/>
    </source>
</evidence>
<feature type="compositionally biased region" description="Low complexity" evidence="1">
    <location>
        <begin position="43"/>
        <end position="57"/>
    </location>
</feature>
<feature type="region of interest" description="Disordered" evidence="1">
    <location>
        <begin position="38"/>
        <end position="68"/>
    </location>
</feature>
<proteinExistence type="predicted"/>
<evidence type="ECO:0000256" key="1">
    <source>
        <dbReference type="SAM" id="MobiDB-lite"/>
    </source>
</evidence>
<name>A0A182JKC7_ANOAO</name>
<dbReference type="VEuPathDB" id="VectorBase:AATE019692"/>
<dbReference type="EnsemblMetazoa" id="AATE019692-RA">
    <property type="protein sequence ID" value="AATE019692-PA.1"/>
    <property type="gene ID" value="AATE019692"/>
</dbReference>